<comment type="caution">
    <text evidence="3">The sequence shown here is derived from an EMBL/GenBank/DDBJ whole genome shotgun (WGS) entry which is preliminary data.</text>
</comment>
<dbReference type="SUPFAM" id="SSF47226">
    <property type="entry name" value="Histidine-containing phosphotransfer domain, HPT domain"/>
    <property type="match status" value="1"/>
</dbReference>
<gene>
    <name evidence="3" type="ORF">EDB95_0737</name>
</gene>
<proteinExistence type="predicted"/>
<dbReference type="AlphaFoldDB" id="A0A4R8DPS2"/>
<evidence type="ECO:0000259" key="2">
    <source>
        <dbReference type="PROSITE" id="PS50894"/>
    </source>
</evidence>
<dbReference type="GO" id="GO:0000160">
    <property type="term" value="P:phosphorelay signal transduction system"/>
    <property type="evidence" value="ECO:0007669"/>
    <property type="project" value="InterPro"/>
</dbReference>
<dbReference type="Pfam" id="PF01627">
    <property type="entry name" value="Hpt"/>
    <property type="match status" value="1"/>
</dbReference>
<feature type="domain" description="HPt" evidence="2">
    <location>
        <begin position="15"/>
        <end position="113"/>
    </location>
</feature>
<dbReference type="OrthoDB" id="7478530at2"/>
<dbReference type="Proteomes" id="UP000294498">
    <property type="component" value="Unassembled WGS sequence"/>
</dbReference>
<reference evidence="3 4" key="1">
    <citation type="submission" date="2019-03" db="EMBL/GenBank/DDBJ databases">
        <title>Genomic Encyclopedia of Type Strains, Phase IV (KMG-IV): sequencing the most valuable type-strain genomes for metagenomic binning, comparative biology and taxonomic classification.</title>
        <authorList>
            <person name="Goeker M."/>
        </authorList>
    </citation>
    <scope>NUCLEOTIDE SEQUENCE [LARGE SCALE GENOMIC DNA]</scope>
    <source>
        <strain evidence="3 4">DSM 100059</strain>
    </source>
</reference>
<dbReference type="InterPro" id="IPR036641">
    <property type="entry name" value="HPT_dom_sf"/>
</dbReference>
<dbReference type="Gene3D" id="1.20.120.160">
    <property type="entry name" value="HPT domain"/>
    <property type="match status" value="1"/>
</dbReference>
<dbReference type="PROSITE" id="PS50894">
    <property type="entry name" value="HPT"/>
    <property type="match status" value="1"/>
</dbReference>
<evidence type="ECO:0000256" key="1">
    <source>
        <dbReference type="PROSITE-ProRule" id="PRU00110"/>
    </source>
</evidence>
<dbReference type="GO" id="GO:0004672">
    <property type="term" value="F:protein kinase activity"/>
    <property type="evidence" value="ECO:0007669"/>
    <property type="project" value="UniProtKB-ARBA"/>
</dbReference>
<evidence type="ECO:0000313" key="3">
    <source>
        <dbReference type="EMBL" id="TDW99727.1"/>
    </source>
</evidence>
<dbReference type="RefSeq" id="WP_133990673.1">
    <property type="nucleotide sequence ID" value="NZ_SODV01000001.1"/>
</dbReference>
<keyword evidence="4" id="KW-1185">Reference proteome</keyword>
<organism evidence="3 4">
    <name type="scientific">Dinghuibacter silviterrae</name>
    <dbReference type="NCBI Taxonomy" id="1539049"/>
    <lineage>
        <taxon>Bacteria</taxon>
        <taxon>Pseudomonadati</taxon>
        <taxon>Bacteroidota</taxon>
        <taxon>Chitinophagia</taxon>
        <taxon>Chitinophagales</taxon>
        <taxon>Chitinophagaceae</taxon>
        <taxon>Dinghuibacter</taxon>
    </lineage>
</organism>
<sequence>MLVNLEIIEEYASGDVDTMKEIIRLFVDNTPPTLDLLGEAISVWAWEDVVRHAHKLKSSYGIVMIGNSLDLIQGIEQAGRQQRDKEQIVADFTEVRRMYTEATKEFDAFMANGA</sequence>
<evidence type="ECO:0000313" key="4">
    <source>
        <dbReference type="Proteomes" id="UP000294498"/>
    </source>
</evidence>
<dbReference type="InterPro" id="IPR008207">
    <property type="entry name" value="Sig_transdc_His_kin_Hpt_dom"/>
</dbReference>
<dbReference type="EMBL" id="SODV01000001">
    <property type="protein sequence ID" value="TDW99727.1"/>
    <property type="molecule type" value="Genomic_DNA"/>
</dbReference>
<feature type="modified residue" description="Phosphohistidine" evidence="1">
    <location>
        <position position="54"/>
    </location>
</feature>
<accession>A0A4R8DPS2</accession>
<name>A0A4R8DPS2_9BACT</name>
<keyword evidence="1" id="KW-0597">Phosphoprotein</keyword>
<protein>
    <submittedName>
        <fullName evidence="3">HPt (Histidine-containing phosphotransfer) domain-containing protein</fullName>
    </submittedName>
</protein>